<evidence type="ECO:0000313" key="9">
    <source>
        <dbReference type="Proteomes" id="UP000177187"/>
    </source>
</evidence>
<organism evidence="8 9">
    <name type="scientific">Candidatus Coatesbacteria bacterium RBG_13_66_14</name>
    <dbReference type="NCBI Taxonomy" id="1817816"/>
    <lineage>
        <taxon>Bacteria</taxon>
        <taxon>Candidatus Coatesiibacteriota</taxon>
    </lineage>
</organism>
<evidence type="ECO:0000256" key="3">
    <source>
        <dbReference type="ARBA" id="ARBA00018141"/>
    </source>
</evidence>
<comment type="caution">
    <text evidence="8">The sequence shown here is derived from an EMBL/GenBank/DDBJ whole genome shotgun (WGS) entry which is preliminary data.</text>
</comment>
<feature type="active site" description="Charge relay system" evidence="6">
    <location>
        <position position="67"/>
    </location>
</feature>
<gene>
    <name evidence="8" type="ORF">A2Y64_03770</name>
</gene>
<dbReference type="Proteomes" id="UP000177187">
    <property type="component" value="Unassembled WGS sequence"/>
</dbReference>
<accession>A0A1F5FEU0</accession>
<keyword evidence="5" id="KW-0456">Lyase</keyword>
<keyword evidence="5 7" id="KW-0479">Metal-binding</keyword>
<dbReference type="STRING" id="1817816.A2Y64_03770"/>
<evidence type="ECO:0000256" key="6">
    <source>
        <dbReference type="PIRSR" id="PIRSR006113-1"/>
    </source>
</evidence>
<feature type="binding site" evidence="7">
    <location>
        <position position="14"/>
    </location>
    <ligand>
        <name>Zn(2+)</name>
        <dbReference type="ChEBI" id="CHEBI:29105"/>
    </ligand>
</feature>
<dbReference type="InterPro" id="IPR007115">
    <property type="entry name" value="6-PTP_synth/QueD"/>
</dbReference>
<comment type="pathway">
    <text evidence="1 5">Purine metabolism; 7-cyano-7-deazaguanine biosynthesis.</text>
</comment>
<evidence type="ECO:0000313" key="8">
    <source>
        <dbReference type="EMBL" id="OGD78215.1"/>
    </source>
</evidence>
<dbReference type="GO" id="GO:0046872">
    <property type="term" value="F:metal ion binding"/>
    <property type="evidence" value="ECO:0007669"/>
    <property type="project" value="UniProtKB-KW"/>
</dbReference>
<proteinExistence type="inferred from homology"/>
<evidence type="ECO:0000256" key="5">
    <source>
        <dbReference type="PIRNR" id="PIRNR006113"/>
    </source>
</evidence>
<evidence type="ECO:0000256" key="4">
    <source>
        <dbReference type="ARBA" id="ARBA00048807"/>
    </source>
</evidence>
<comment type="catalytic activity">
    <reaction evidence="4 5">
        <text>7,8-dihydroneopterin 3'-triphosphate + H2O = 6-carboxy-5,6,7,8-tetrahydropterin + triphosphate + acetaldehyde + 2 H(+)</text>
        <dbReference type="Rhea" id="RHEA:27966"/>
        <dbReference type="ChEBI" id="CHEBI:15343"/>
        <dbReference type="ChEBI" id="CHEBI:15377"/>
        <dbReference type="ChEBI" id="CHEBI:15378"/>
        <dbReference type="ChEBI" id="CHEBI:18036"/>
        <dbReference type="ChEBI" id="CHEBI:58462"/>
        <dbReference type="ChEBI" id="CHEBI:61032"/>
        <dbReference type="EC" id="4.1.2.50"/>
    </reaction>
</comment>
<dbReference type="EC" id="4.-.-.-" evidence="5"/>
<feature type="active site" description="Proton acceptor" evidence="6">
    <location>
        <position position="23"/>
    </location>
</feature>
<dbReference type="PANTHER" id="PTHR12589:SF8">
    <property type="entry name" value="6-CARBOXY-5,6,7,8-TETRAHYDROPTERIN SYNTHASE"/>
    <property type="match status" value="1"/>
</dbReference>
<dbReference type="GO" id="GO:0070497">
    <property type="term" value="F:6-carboxytetrahydropterin synthase activity"/>
    <property type="evidence" value="ECO:0007669"/>
    <property type="project" value="UniProtKB-EC"/>
</dbReference>
<feature type="binding site" evidence="7">
    <location>
        <position position="27"/>
    </location>
    <ligand>
        <name>Zn(2+)</name>
        <dbReference type="ChEBI" id="CHEBI:29105"/>
    </ligand>
</feature>
<comment type="similarity">
    <text evidence="2 5">Belongs to the PTPS family. QueD subfamily.</text>
</comment>
<dbReference type="Gene3D" id="3.30.479.10">
    <property type="entry name" value="6-pyruvoyl tetrahydropterin synthase/QueD"/>
    <property type="match status" value="1"/>
</dbReference>
<protein>
    <recommendedName>
        <fullName evidence="3 5">6-carboxy-5,6,7,8-tetrahydropterin synthase</fullName>
        <ecNumber evidence="5">4.-.-.-</ecNumber>
    </recommendedName>
</protein>
<feature type="binding site" evidence="7">
    <location>
        <position position="29"/>
    </location>
    <ligand>
        <name>Zn(2+)</name>
        <dbReference type="ChEBI" id="CHEBI:29105"/>
    </ligand>
</feature>
<keyword evidence="5" id="KW-0671">Queuosine biosynthesis</keyword>
<comment type="cofactor">
    <cofactor evidence="5 7">
        <name>Zn(2+)</name>
        <dbReference type="ChEBI" id="CHEBI:29105"/>
    </cofactor>
    <text evidence="5 7">Binds 1 zinc ion per subunit.</text>
</comment>
<dbReference type="AlphaFoldDB" id="A0A1F5FEU0"/>
<reference evidence="8 9" key="1">
    <citation type="journal article" date="2016" name="Nat. Commun.">
        <title>Thousands of microbial genomes shed light on interconnected biogeochemical processes in an aquifer system.</title>
        <authorList>
            <person name="Anantharaman K."/>
            <person name="Brown C.T."/>
            <person name="Hug L.A."/>
            <person name="Sharon I."/>
            <person name="Castelle C.J."/>
            <person name="Probst A.J."/>
            <person name="Thomas B.C."/>
            <person name="Singh A."/>
            <person name="Wilkins M.J."/>
            <person name="Karaoz U."/>
            <person name="Brodie E.L."/>
            <person name="Williams K.H."/>
            <person name="Hubbard S.S."/>
            <person name="Banfield J.F."/>
        </authorList>
    </citation>
    <scope>NUCLEOTIDE SEQUENCE [LARGE SCALE GENOMIC DNA]</scope>
</reference>
<dbReference type="GO" id="GO:0008616">
    <property type="term" value="P:tRNA queuosine(34) biosynthetic process"/>
    <property type="evidence" value="ECO:0007669"/>
    <property type="project" value="UniProtKB-KW"/>
</dbReference>
<feature type="active site" description="Charge relay system" evidence="6">
    <location>
        <position position="114"/>
    </location>
</feature>
<dbReference type="NCBIfam" id="TIGR03367">
    <property type="entry name" value="queuosine_QueD"/>
    <property type="match status" value="1"/>
</dbReference>
<dbReference type="Pfam" id="PF01242">
    <property type="entry name" value="PTPS"/>
    <property type="match status" value="1"/>
</dbReference>
<dbReference type="InterPro" id="IPR038418">
    <property type="entry name" value="6-PTP_synth/QueD_sf"/>
</dbReference>
<dbReference type="EMBL" id="MFAF01000044">
    <property type="protein sequence ID" value="OGD78215.1"/>
    <property type="molecule type" value="Genomic_DNA"/>
</dbReference>
<name>A0A1F5FEU0_9BACT</name>
<evidence type="ECO:0000256" key="7">
    <source>
        <dbReference type="PIRSR" id="PIRSR006113-2"/>
    </source>
</evidence>
<evidence type="ECO:0000256" key="1">
    <source>
        <dbReference type="ARBA" id="ARBA00005061"/>
    </source>
</evidence>
<dbReference type="PIRSF" id="PIRSF006113">
    <property type="entry name" value="PTP_synth"/>
    <property type="match status" value="1"/>
</dbReference>
<dbReference type="SUPFAM" id="SSF55620">
    <property type="entry name" value="Tetrahydrobiopterin biosynthesis enzymes-like"/>
    <property type="match status" value="1"/>
</dbReference>
<keyword evidence="5 7" id="KW-0862">Zinc</keyword>
<evidence type="ECO:0000256" key="2">
    <source>
        <dbReference type="ARBA" id="ARBA00008900"/>
    </source>
</evidence>
<dbReference type="PANTHER" id="PTHR12589">
    <property type="entry name" value="PYRUVOYL TETRAHYDROBIOPTERIN SYNTHASE"/>
    <property type="match status" value="1"/>
</dbReference>
<sequence>MYLLTVTGSFSSAHALRDYGGPCERLHGHNWRVEVTVSARELDARGLALDFRVLRDHLGEICDRLDHRLLNELEPFDRLNPTSENLARYLAGEMESRLRDADPPVRVREVRVWESEGSSAAWRDGEPE</sequence>
<dbReference type="UniPathway" id="UPA00391"/>